<keyword evidence="3" id="KW-1185">Reference proteome</keyword>
<name>A0ABY4G6H0_9BACT</name>
<dbReference type="Proteomes" id="UP000830401">
    <property type="component" value="Chromosome"/>
</dbReference>
<dbReference type="EMBL" id="CP095061">
    <property type="protein sequence ID" value="UOQ66471.1"/>
    <property type="molecule type" value="Genomic_DNA"/>
</dbReference>
<feature type="chain" id="PRO_5046132295" evidence="1">
    <location>
        <begin position="28"/>
        <end position="161"/>
    </location>
</feature>
<keyword evidence="1" id="KW-0732">Signal</keyword>
<reference evidence="2" key="1">
    <citation type="submission" date="2022-04" db="EMBL/GenBank/DDBJ databases">
        <title>Hymenobacter sp. isolated from the air.</title>
        <authorList>
            <person name="Won M."/>
            <person name="Lee C.-M."/>
            <person name="Woen H.-Y."/>
            <person name="Kwon S.-W."/>
        </authorList>
    </citation>
    <scope>NUCLEOTIDE SEQUENCE</scope>
    <source>
        <strain evidence="2">5420S-77</strain>
    </source>
</reference>
<evidence type="ECO:0000256" key="1">
    <source>
        <dbReference type="SAM" id="SignalP"/>
    </source>
</evidence>
<dbReference type="Gene3D" id="3.30.1150.10">
    <property type="match status" value="1"/>
</dbReference>
<dbReference type="RefSeq" id="WP_245120606.1">
    <property type="nucleotide sequence ID" value="NZ_CP095061.1"/>
</dbReference>
<protein>
    <submittedName>
        <fullName evidence="2">Energy transducer TonB</fullName>
    </submittedName>
</protein>
<accession>A0ABY4G6H0</accession>
<gene>
    <name evidence="2" type="ORF">MUN86_00605</name>
</gene>
<organism evidence="2 3">
    <name type="scientific">Hymenobacter volaticus</name>
    <dbReference type="NCBI Taxonomy" id="2932254"/>
    <lineage>
        <taxon>Bacteria</taxon>
        <taxon>Pseudomonadati</taxon>
        <taxon>Bacteroidota</taxon>
        <taxon>Cytophagia</taxon>
        <taxon>Cytophagales</taxon>
        <taxon>Hymenobacteraceae</taxon>
        <taxon>Hymenobacter</taxon>
    </lineage>
</organism>
<evidence type="ECO:0000313" key="2">
    <source>
        <dbReference type="EMBL" id="UOQ66471.1"/>
    </source>
</evidence>
<feature type="signal peptide" evidence="1">
    <location>
        <begin position="1"/>
        <end position="27"/>
    </location>
</feature>
<evidence type="ECO:0000313" key="3">
    <source>
        <dbReference type="Proteomes" id="UP000830401"/>
    </source>
</evidence>
<sequence>MPSSTRPLSLLFLLASLLLSVVGQAVAQRPTPKAGTPAKLPVALDSSKVYNFVERMPEYPGGGIKVFTTEFLREFRSASASAGCSAPSPVFVSLTVGPSGTIYDVKSVKNWSAQQNLPKLSAACETALVTAASKLSRFTPGMQNRRRVAVTLTVKLGEGTP</sequence>
<proteinExistence type="predicted"/>